<keyword evidence="6" id="KW-1185">Reference proteome</keyword>
<dbReference type="Pfam" id="PF02705">
    <property type="entry name" value="K_trans"/>
    <property type="match status" value="1"/>
</dbReference>
<dbReference type="Gramene" id="Kaladp0914s0001.1.v1.1">
    <property type="protein sequence ID" value="Kaladp0914s0001.1.v1.1"/>
    <property type="gene ID" value="Kaladp0914s0001.v1.1"/>
</dbReference>
<dbReference type="GO" id="GO:0005886">
    <property type="term" value="C:plasma membrane"/>
    <property type="evidence" value="ECO:0007669"/>
    <property type="project" value="UniProtKB-SubCell"/>
</dbReference>
<dbReference type="Proteomes" id="UP000594263">
    <property type="component" value="Unplaced"/>
</dbReference>
<keyword evidence="3" id="KW-0472">Membrane</keyword>
<protein>
    <recommendedName>
        <fullName evidence="4">K+ potassium transporter integral membrane domain-containing protein</fullName>
    </recommendedName>
</protein>
<accession>A0A7N0VIC9</accession>
<dbReference type="PANTHER" id="PTHR30540">
    <property type="entry name" value="OSMOTIC STRESS POTASSIUM TRANSPORTER"/>
    <property type="match status" value="1"/>
</dbReference>
<dbReference type="InterPro" id="IPR003855">
    <property type="entry name" value="K+_transporter"/>
</dbReference>
<comment type="similarity">
    <text evidence="2">Belongs to the HAK/KUP transporter (TC 2.A.72.3) family.</text>
</comment>
<evidence type="ECO:0000313" key="5">
    <source>
        <dbReference type="EnsemblPlants" id="Kaladp0914s0001.1.v1.1"/>
    </source>
</evidence>
<dbReference type="PANTHER" id="PTHR30540:SF94">
    <property type="entry name" value="POTASSIUM TRANSPORTER 5"/>
    <property type="match status" value="1"/>
</dbReference>
<sequence length="188" mass="21346">MEKAPQMDGCTDASVPVVNNISQISFSGIVFPALVVAYSGQAAYLTKFPEHVGNTFYDCIPGPLYWPTFVVAVGASIIASQAMISGAFSIISQSISLGCFPRVKVVHTSAKYEGQVYIPEVNYISYWWETSDWREHSPDWRKLSYWWETSDWRDSDWRNWHHNGGNVDWCFGRINWRGACVTCKDGRD</sequence>
<evidence type="ECO:0000259" key="4">
    <source>
        <dbReference type="Pfam" id="PF02705"/>
    </source>
</evidence>
<dbReference type="EnsemblPlants" id="Kaladp0914s0001.1.v1.1">
    <property type="protein sequence ID" value="Kaladp0914s0001.1.v1.1"/>
    <property type="gene ID" value="Kaladp0914s0001.v1.1"/>
</dbReference>
<keyword evidence="3" id="KW-1133">Transmembrane helix</keyword>
<proteinExistence type="inferred from homology"/>
<evidence type="ECO:0000256" key="3">
    <source>
        <dbReference type="SAM" id="Phobius"/>
    </source>
</evidence>
<evidence type="ECO:0000256" key="2">
    <source>
        <dbReference type="ARBA" id="ARBA00008440"/>
    </source>
</evidence>
<dbReference type="InterPro" id="IPR053951">
    <property type="entry name" value="K_trans_N"/>
</dbReference>
<feature type="domain" description="K+ potassium transporter integral membrane" evidence="4">
    <location>
        <begin position="23"/>
        <end position="124"/>
    </location>
</feature>
<reference evidence="5" key="1">
    <citation type="submission" date="2021-01" db="UniProtKB">
        <authorList>
            <consortium name="EnsemblPlants"/>
        </authorList>
    </citation>
    <scope>IDENTIFICATION</scope>
</reference>
<feature type="transmembrane region" description="Helical" evidence="3">
    <location>
        <begin position="24"/>
        <end position="44"/>
    </location>
</feature>
<evidence type="ECO:0000313" key="6">
    <source>
        <dbReference type="Proteomes" id="UP000594263"/>
    </source>
</evidence>
<keyword evidence="3" id="KW-0812">Transmembrane</keyword>
<organism evidence="5 6">
    <name type="scientific">Kalanchoe fedtschenkoi</name>
    <name type="common">Lavender scallops</name>
    <name type="synonym">South American air plant</name>
    <dbReference type="NCBI Taxonomy" id="63787"/>
    <lineage>
        <taxon>Eukaryota</taxon>
        <taxon>Viridiplantae</taxon>
        <taxon>Streptophyta</taxon>
        <taxon>Embryophyta</taxon>
        <taxon>Tracheophyta</taxon>
        <taxon>Spermatophyta</taxon>
        <taxon>Magnoliopsida</taxon>
        <taxon>eudicotyledons</taxon>
        <taxon>Gunneridae</taxon>
        <taxon>Pentapetalae</taxon>
        <taxon>Saxifragales</taxon>
        <taxon>Crassulaceae</taxon>
        <taxon>Kalanchoe</taxon>
    </lineage>
</organism>
<evidence type="ECO:0000256" key="1">
    <source>
        <dbReference type="ARBA" id="ARBA00004651"/>
    </source>
</evidence>
<comment type="subcellular location">
    <subcellularLocation>
        <location evidence="1">Cell membrane</location>
        <topology evidence="1">Multi-pass membrane protein</topology>
    </subcellularLocation>
</comment>
<name>A0A7N0VIC9_KALFE</name>
<feature type="transmembrane region" description="Helical" evidence="3">
    <location>
        <begin position="64"/>
        <end position="84"/>
    </location>
</feature>
<dbReference type="AlphaFoldDB" id="A0A7N0VIC9"/>
<dbReference type="GO" id="GO:0015079">
    <property type="term" value="F:potassium ion transmembrane transporter activity"/>
    <property type="evidence" value="ECO:0007669"/>
    <property type="project" value="InterPro"/>
</dbReference>